<keyword evidence="3 4" id="KW-0687">Ribonucleoprotein</keyword>
<dbReference type="PANTHER" id="PTHR12934">
    <property type="entry name" value="50S RIBOSOMAL PROTEIN L15"/>
    <property type="match status" value="1"/>
</dbReference>
<dbReference type="InterPro" id="IPR005749">
    <property type="entry name" value="Ribosomal_uL15_bac-type"/>
</dbReference>
<comment type="similarity">
    <text evidence="1 4 5">Belongs to the universal ribosomal protein uL15 family.</text>
</comment>
<dbReference type="NCBIfam" id="TIGR01071">
    <property type="entry name" value="rplO_bact"/>
    <property type="match status" value="1"/>
</dbReference>
<proteinExistence type="inferred from homology"/>
<dbReference type="InterPro" id="IPR001196">
    <property type="entry name" value="Ribosomal_uL15_CS"/>
</dbReference>
<sequence length="170" mass="17662">MRLNQIADNPGARKDRMRVGRGIGSGKGKTSGRGVKGQKARTGVSINGFEGGQTPIYRRLPKRGFNVPFPTVYEAVNIGRLQAVIEKGKLDAAQPIDEAALAKAGLCSGKSDGVRLLGTGELKAKITITVSGASATAKAAVEKAGGSITVLVPPKSEQPKAEKKAKGKKK</sequence>
<dbReference type="Gene3D" id="3.100.10.10">
    <property type="match status" value="1"/>
</dbReference>
<evidence type="ECO:0000313" key="8">
    <source>
        <dbReference type="EMBL" id="MFC3677568.1"/>
    </source>
</evidence>
<evidence type="ECO:0000256" key="5">
    <source>
        <dbReference type="RuleBase" id="RU003888"/>
    </source>
</evidence>
<keyword evidence="4" id="KW-0699">rRNA-binding</keyword>
<dbReference type="EMBL" id="JBHRYJ010000004">
    <property type="protein sequence ID" value="MFC3677568.1"/>
    <property type="molecule type" value="Genomic_DNA"/>
</dbReference>
<evidence type="ECO:0000259" key="7">
    <source>
        <dbReference type="Pfam" id="PF00828"/>
    </source>
</evidence>
<feature type="compositionally biased region" description="Gly residues" evidence="6">
    <location>
        <begin position="21"/>
        <end position="35"/>
    </location>
</feature>
<protein>
    <recommendedName>
        <fullName evidence="4">Large ribosomal subunit protein uL15</fullName>
    </recommendedName>
</protein>
<feature type="region of interest" description="Disordered" evidence="6">
    <location>
        <begin position="1"/>
        <end position="39"/>
    </location>
</feature>
<keyword evidence="4" id="KW-0694">RNA-binding</keyword>
<dbReference type="HAMAP" id="MF_01341">
    <property type="entry name" value="Ribosomal_uL15"/>
    <property type="match status" value="1"/>
</dbReference>
<dbReference type="Pfam" id="PF00828">
    <property type="entry name" value="Ribosomal_L27A"/>
    <property type="match status" value="1"/>
</dbReference>
<accession>A0ABV7VJA1</accession>
<evidence type="ECO:0000256" key="4">
    <source>
        <dbReference type="HAMAP-Rule" id="MF_01341"/>
    </source>
</evidence>
<name>A0ABV7VJA1_9PROT</name>
<dbReference type="RefSeq" id="WP_379729127.1">
    <property type="nucleotide sequence ID" value="NZ_JBHRYJ010000004.1"/>
</dbReference>
<dbReference type="InterPro" id="IPR036227">
    <property type="entry name" value="Ribosomal_uL15/eL18_sf"/>
</dbReference>
<comment type="caution">
    <text evidence="8">The sequence shown here is derived from an EMBL/GenBank/DDBJ whole genome shotgun (WGS) entry which is preliminary data.</text>
</comment>
<dbReference type="PROSITE" id="PS00475">
    <property type="entry name" value="RIBOSOMAL_L15"/>
    <property type="match status" value="1"/>
</dbReference>
<dbReference type="InterPro" id="IPR021131">
    <property type="entry name" value="Ribosomal_uL15/eL18"/>
</dbReference>
<dbReference type="Proteomes" id="UP001595711">
    <property type="component" value="Unassembled WGS sequence"/>
</dbReference>
<dbReference type="InterPro" id="IPR030878">
    <property type="entry name" value="Ribosomal_uL15"/>
</dbReference>
<comment type="function">
    <text evidence="4">Binds to the 23S rRNA.</text>
</comment>
<feature type="region of interest" description="Disordered" evidence="6">
    <location>
        <begin position="151"/>
        <end position="170"/>
    </location>
</feature>
<gene>
    <name evidence="4 8" type="primary">rplO</name>
    <name evidence="8" type="ORF">ACFOOQ_18580</name>
</gene>
<evidence type="ECO:0000256" key="6">
    <source>
        <dbReference type="SAM" id="MobiDB-lite"/>
    </source>
</evidence>
<organism evidence="8 9">
    <name type="scientific">Ferrovibrio xuzhouensis</name>
    <dbReference type="NCBI Taxonomy" id="1576914"/>
    <lineage>
        <taxon>Bacteria</taxon>
        <taxon>Pseudomonadati</taxon>
        <taxon>Pseudomonadota</taxon>
        <taxon>Alphaproteobacteria</taxon>
        <taxon>Rhodospirillales</taxon>
        <taxon>Rhodospirillaceae</taxon>
        <taxon>Ferrovibrio</taxon>
    </lineage>
</organism>
<comment type="subunit">
    <text evidence="4">Part of the 50S ribosomal subunit.</text>
</comment>
<evidence type="ECO:0000256" key="1">
    <source>
        <dbReference type="ARBA" id="ARBA00007320"/>
    </source>
</evidence>
<keyword evidence="2 4" id="KW-0689">Ribosomal protein</keyword>
<keyword evidence="9" id="KW-1185">Reference proteome</keyword>
<reference evidence="9" key="1">
    <citation type="journal article" date="2019" name="Int. J. Syst. Evol. Microbiol.">
        <title>The Global Catalogue of Microorganisms (GCM) 10K type strain sequencing project: providing services to taxonomists for standard genome sequencing and annotation.</title>
        <authorList>
            <consortium name="The Broad Institute Genomics Platform"/>
            <consortium name="The Broad Institute Genome Sequencing Center for Infectious Disease"/>
            <person name="Wu L."/>
            <person name="Ma J."/>
        </authorList>
    </citation>
    <scope>NUCLEOTIDE SEQUENCE [LARGE SCALE GENOMIC DNA]</scope>
    <source>
        <strain evidence="9">KCTC 42182</strain>
    </source>
</reference>
<feature type="domain" description="Large ribosomal subunit protein uL15/eL18" evidence="7">
    <location>
        <begin position="76"/>
        <end position="149"/>
    </location>
</feature>
<evidence type="ECO:0000256" key="3">
    <source>
        <dbReference type="ARBA" id="ARBA00023274"/>
    </source>
</evidence>
<evidence type="ECO:0000313" key="9">
    <source>
        <dbReference type="Proteomes" id="UP001595711"/>
    </source>
</evidence>
<dbReference type="GO" id="GO:0005840">
    <property type="term" value="C:ribosome"/>
    <property type="evidence" value="ECO:0007669"/>
    <property type="project" value="UniProtKB-KW"/>
</dbReference>
<dbReference type="PANTHER" id="PTHR12934:SF11">
    <property type="entry name" value="LARGE RIBOSOMAL SUBUNIT PROTEIN UL15M"/>
    <property type="match status" value="1"/>
</dbReference>
<dbReference type="SUPFAM" id="SSF52080">
    <property type="entry name" value="Ribosomal proteins L15p and L18e"/>
    <property type="match status" value="1"/>
</dbReference>
<evidence type="ECO:0000256" key="2">
    <source>
        <dbReference type="ARBA" id="ARBA00022980"/>
    </source>
</evidence>